<evidence type="ECO:0000313" key="3">
    <source>
        <dbReference type="Proteomes" id="UP000053268"/>
    </source>
</evidence>
<evidence type="ECO:0000313" key="2">
    <source>
        <dbReference type="EMBL" id="KPI93525.1"/>
    </source>
</evidence>
<accession>A0A194PQW7</accession>
<dbReference type="AlphaFoldDB" id="A0A194PQW7"/>
<reference evidence="2 3" key="1">
    <citation type="journal article" date="2015" name="Nat. Commun.">
        <title>Outbred genome sequencing and CRISPR/Cas9 gene editing in butterflies.</title>
        <authorList>
            <person name="Li X."/>
            <person name="Fan D."/>
            <person name="Zhang W."/>
            <person name="Liu G."/>
            <person name="Zhang L."/>
            <person name="Zhao L."/>
            <person name="Fang X."/>
            <person name="Chen L."/>
            <person name="Dong Y."/>
            <person name="Chen Y."/>
            <person name="Ding Y."/>
            <person name="Zhao R."/>
            <person name="Feng M."/>
            <person name="Zhu Y."/>
            <person name="Feng Y."/>
            <person name="Jiang X."/>
            <person name="Zhu D."/>
            <person name="Xiang H."/>
            <person name="Feng X."/>
            <person name="Li S."/>
            <person name="Wang J."/>
            <person name="Zhang G."/>
            <person name="Kronforst M.R."/>
            <person name="Wang W."/>
        </authorList>
    </citation>
    <scope>NUCLEOTIDE SEQUENCE [LARGE SCALE GENOMIC DNA]</scope>
    <source>
        <strain evidence="2">Ya'a_city_454_Px</strain>
        <tissue evidence="2">Whole body</tissue>
    </source>
</reference>
<name>A0A194PQW7_PAPXU</name>
<proteinExistence type="predicted"/>
<dbReference type="Proteomes" id="UP000053268">
    <property type="component" value="Unassembled WGS sequence"/>
</dbReference>
<gene>
    <name evidence="2" type="ORF">RR46_10785</name>
</gene>
<dbReference type="EMBL" id="KQ459602">
    <property type="protein sequence ID" value="KPI93525.1"/>
    <property type="molecule type" value="Genomic_DNA"/>
</dbReference>
<organism evidence="2 3">
    <name type="scientific">Papilio xuthus</name>
    <name type="common">Asian swallowtail butterfly</name>
    <dbReference type="NCBI Taxonomy" id="66420"/>
    <lineage>
        <taxon>Eukaryota</taxon>
        <taxon>Metazoa</taxon>
        <taxon>Ecdysozoa</taxon>
        <taxon>Arthropoda</taxon>
        <taxon>Hexapoda</taxon>
        <taxon>Insecta</taxon>
        <taxon>Pterygota</taxon>
        <taxon>Neoptera</taxon>
        <taxon>Endopterygota</taxon>
        <taxon>Lepidoptera</taxon>
        <taxon>Glossata</taxon>
        <taxon>Ditrysia</taxon>
        <taxon>Papilionoidea</taxon>
        <taxon>Papilionidae</taxon>
        <taxon>Papilioninae</taxon>
        <taxon>Papilio</taxon>
    </lineage>
</organism>
<evidence type="ECO:0000256" key="1">
    <source>
        <dbReference type="SAM" id="MobiDB-lite"/>
    </source>
</evidence>
<protein>
    <submittedName>
        <fullName evidence="2">Uncharacterized protein</fullName>
    </submittedName>
</protein>
<feature type="region of interest" description="Disordered" evidence="1">
    <location>
        <begin position="1"/>
        <end position="37"/>
    </location>
</feature>
<sequence length="37" mass="4074">MLVEATCSHPLEQKQTKPGPKTRIVDNANIDLKSPVN</sequence>
<keyword evidence="3" id="KW-1185">Reference proteome</keyword>